<dbReference type="GO" id="GO:0031510">
    <property type="term" value="C:SUMO activating enzyme complex"/>
    <property type="evidence" value="ECO:0007669"/>
    <property type="project" value="UniProtKB-UniRule"/>
</dbReference>
<dbReference type="InterPro" id="IPR023318">
    <property type="entry name" value="Ub_act_enz_dom_a_sf"/>
</dbReference>
<evidence type="ECO:0000256" key="4">
    <source>
        <dbReference type="ARBA" id="ARBA00022741"/>
    </source>
</evidence>
<evidence type="ECO:0000313" key="17">
    <source>
        <dbReference type="EMBL" id="QID78892.1"/>
    </source>
</evidence>
<dbReference type="OrthoDB" id="10255449at2759"/>
<dbReference type="FunFam" id="1.10.10.520:FF:000005">
    <property type="entry name" value="Ubiquitin-activating enzyme E1-like"/>
    <property type="match status" value="1"/>
</dbReference>
<dbReference type="UniPathway" id="UPA00886"/>
<name>A0A6C1DPD1_SACPS</name>
<organism evidence="17 18">
    <name type="scientific">Saccharomyces pastorianus</name>
    <name type="common">Lager yeast</name>
    <name type="synonym">Saccharomyces cerevisiae x Saccharomyces eubayanus</name>
    <dbReference type="NCBI Taxonomy" id="27292"/>
    <lineage>
        <taxon>Eukaryota</taxon>
        <taxon>Fungi</taxon>
        <taxon>Dikarya</taxon>
        <taxon>Ascomycota</taxon>
        <taxon>Saccharomycotina</taxon>
        <taxon>Saccharomycetes</taxon>
        <taxon>Saccharomycetales</taxon>
        <taxon>Saccharomycetaceae</taxon>
        <taxon>Saccharomyces</taxon>
    </lineage>
</organism>
<dbReference type="InterPro" id="IPR035985">
    <property type="entry name" value="Ubiquitin-activating_enz"/>
</dbReference>
<dbReference type="InterPro" id="IPR033127">
    <property type="entry name" value="UBQ-activ_enz_E1_Cys_AS"/>
</dbReference>
<dbReference type="Proteomes" id="UP000501346">
    <property type="component" value="Chromosome ScIV"/>
</dbReference>
<dbReference type="Gene3D" id="3.10.290.20">
    <property type="entry name" value="Ubiquitin-like 2 activating enzyme e1b. Chain: B, domain 3"/>
    <property type="match status" value="1"/>
</dbReference>
<dbReference type="InterPro" id="IPR000594">
    <property type="entry name" value="ThiF_NAD_FAD-bd"/>
</dbReference>
<evidence type="ECO:0000256" key="9">
    <source>
        <dbReference type="PIRNR" id="PIRNR039133"/>
    </source>
</evidence>
<evidence type="ECO:0000256" key="6">
    <source>
        <dbReference type="ARBA" id="ARBA00022833"/>
    </source>
</evidence>
<evidence type="ECO:0000256" key="1">
    <source>
        <dbReference type="ARBA" id="ARBA00004718"/>
    </source>
</evidence>
<feature type="binding site" evidence="12">
    <location>
        <position position="438"/>
    </location>
    <ligand>
        <name>Zn(2+)</name>
        <dbReference type="ChEBI" id="CHEBI:29105"/>
    </ligand>
</feature>
<evidence type="ECO:0000256" key="11">
    <source>
        <dbReference type="PIRSR" id="PIRSR039133-2"/>
    </source>
</evidence>
<dbReference type="Gene3D" id="1.10.10.520">
    <property type="entry name" value="Ubiquitin activating enzymes (Uba3). Chain: B, domain 2"/>
    <property type="match status" value="1"/>
</dbReference>
<keyword evidence="3 9" id="KW-0479">Metal-binding</keyword>
<dbReference type="InterPro" id="IPR042449">
    <property type="entry name" value="Ub-E1_IAD_1"/>
</dbReference>
<feature type="binding site" evidence="11">
    <location>
        <begin position="60"/>
        <end position="63"/>
    </location>
    <ligand>
        <name>ATP</name>
        <dbReference type="ChEBI" id="CHEBI:30616"/>
    </ligand>
</feature>
<evidence type="ECO:0000256" key="10">
    <source>
        <dbReference type="PIRSR" id="PIRSR039133-1"/>
    </source>
</evidence>
<feature type="binding site" evidence="12">
    <location>
        <position position="435"/>
    </location>
    <ligand>
        <name>Zn(2+)</name>
        <dbReference type="ChEBI" id="CHEBI:29105"/>
    </ligand>
</feature>
<dbReference type="Pfam" id="PF00899">
    <property type="entry name" value="ThiF"/>
    <property type="match status" value="1"/>
</dbReference>
<dbReference type="SUPFAM" id="SSF69572">
    <property type="entry name" value="Activating enzymes of the ubiquitin-like proteins"/>
    <property type="match status" value="1"/>
</dbReference>
<evidence type="ECO:0000313" key="18">
    <source>
        <dbReference type="Proteomes" id="UP000501346"/>
    </source>
</evidence>
<gene>
    <name evidence="17" type="primary">UBA2_1</name>
    <name evidence="17" type="ORF">GRS66_001121</name>
</gene>
<keyword evidence="6 9" id="KW-0862">Zinc</keyword>
<dbReference type="Gene3D" id="3.50.50.80">
    <property type="entry name" value="Ubiquitin-activating enzyme E1, inactive adenylation domain, subdomain 1"/>
    <property type="match status" value="1"/>
</dbReference>
<dbReference type="FunFam" id="3.50.50.80:FF:000004">
    <property type="entry name" value="Ubiquitin-activating enzyme E1-like"/>
    <property type="match status" value="1"/>
</dbReference>
<evidence type="ECO:0000256" key="8">
    <source>
        <dbReference type="ARBA" id="ARBA00073512"/>
    </source>
</evidence>
<dbReference type="CDD" id="cd01489">
    <property type="entry name" value="Uba2_SUMO"/>
    <property type="match status" value="1"/>
</dbReference>
<sequence>MPRETSLVTIIGEDSYKKLRSSRCLLVGAGGIGSELLKDIILMEFGEIHIVDLDTIDLSNLNRQFLFRQKDIKQPKSTTAVKAVQHFNNSKLVPYQGNVMDISTFPLHWFEQFDIIFNALDNLAARRYVNKISQFLSLPLIESGTAGFDGYMQPIIPGKTECFECTKKETPKTFPVCTIRSTPSQPIHCIVWAKNFLFNQLFASETSGNEDDNNQDWGTDDAEEIKRIKQETNELYELQKIIISRDASRIPEILNKLFIQDINKLLAIENLWKTRTKPVPLSDSQINTPTKTAQSASNSVGTIQEQISNFINITQKLMDRYPKEQNHIEFDKDDADTLEFVATAANIRSHIFNIPMKSVFDIKQIAGNIIPAIATTNAIVAGASSLISLRVLNLLKYAPTTKYTDLNMAFTAKASNLSQNRYLSNPKLAPPNKNCPVCSKVCRGVIKLSSDCLNKMKLSDLVVSIREKYSYPQDISLLDASNQRLLFDYDFEDLNDRTLSEINLGNGSIILFSDEEGDTMIRKAIELFLDVDDELPCNTCSLPDVEVPLIKANNSPSKNEEEEKNEKGADVVATTNSHGEEGIVILGDDEGEIIIDAEPINGSKKRPVDTEISEAPSNKRTKLVNEPTNSDIVELD</sequence>
<proteinExistence type="inferred from homology"/>
<dbReference type="InterPro" id="IPR030661">
    <property type="entry name" value="Uba2"/>
</dbReference>
<feature type="binding site" evidence="11">
    <location>
        <begin position="28"/>
        <end position="33"/>
    </location>
    <ligand>
        <name>ATP</name>
        <dbReference type="ChEBI" id="CHEBI:30616"/>
    </ligand>
</feature>
<feature type="region of interest" description="Disordered" evidence="14">
    <location>
        <begin position="597"/>
        <end position="636"/>
    </location>
</feature>
<reference evidence="17 18" key="1">
    <citation type="journal article" date="2019" name="BMC Genomics">
        <title>Chromosome level assembly and comparative genome analysis confirm lager-brewing yeasts originated from a single hybridization.</title>
        <authorList>
            <person name="Salazar A.N."/>
            <person name="Gorter de Vries A.R."/>
            <person name="van den Broek M."/>
            <person name="Brouwers N."/>
            <person name="de la Torre Cortes P."/>
            <person name="Kuijpers N.G.A."/>
            <person name="Daran J.G."/>
            <person name="Abeel T."/>
        </authorList>
    </citation>
    <scope>NUCLEOTIDE SEQUENCE [LARGE SCALE GENOMIC DNA]</scope>
    <source>
        <strain evidence="17 18">CBS 1483</strain>
    </source>
</reference>
<feature type="domain" description="THIF-type NAD/FAD binding fold" evidence="15">
    <location>
        <begin position="8"/>
        <end position="437"/>
    </location>
</feature>
<dbReference type="PIRSF" id="PIRSF039133">
    <property type="entry name" value="SUMO_E1B"/>
    <property type="match status" value="1"/>
</dbReference>
<keyword evidence="5 9" id="KW-0833">Ubl conjugation pathway</keyword>
<evidence type="ECO:0000256" key="5">
    <source>
        <dbReference type="ARBA" id="ARBA00022786"/>
    </source>
</evidence>
<dbReference type="GO" id="GO:0005524">
    <property type="term" value="F:ATP binding"/>
    <property type="evidence" value="ECO:0007669"/>
    <property type="project" value="UniProtKB-UniRule"/>
</dbReference>
<evidence type="ECO:0000256" key="12">
    <source>
        <dbReference type="PIRSR" id="PIRSR039133-3"/>
    </source>
</evidence>
<keyword evidence="18" id="KW-1185">Reference proteome</keyword>
<feature type="compositionally biased region" description="Polar residues" evidence="14">
    <location>
        <begin position="626"/>
        <end position="636"/>
    </location>
</feature>
<comment type="subunit">
    <text evidence="9">Heterodimer.</text>
</comment>
<dbReference type="GO" id="GO:0019948">
    <property type="term" value="F:SUMO activating enzyme activity"/>
    <property type="evidence" value="ECO:0007669"/>
    <property type="project" value="UniProtKB-UniRule"/>
</dbReference>
<evidence type="ECO:0000256" key="7">
    <source>
        <dbReference type="ARBA" id="ARBA00022840"/>
    </source>
</evidence>
<evidence type="ECO:0000256" key="3">
    <source>
        <dbReference type="ARBA" id="ARBA00022723"/>
    </source>
</evidence>
<feature type="binding site" evidence="11">
    <location>
        <position position="52"/>
    </location>
    <ligand>
        <name>ATP</name>
        <dbReference type="ChEBI" id="CHEBI:30616"/>
    </ligand>
</feature>
<comment type="similarity">
    <text evidence="2 9">Belongs to the ubiquitin-activating E1 family.</text>
</comment>
<protein>
    <recommendedName>
        <fullName evidence="8 9">Ubiquitin-activating enzyme E1-like</fullName>
    </recommendedName>
</protein>
<comment type="pathway">
    <text evidence="1 9">Protein modification; protein sumoylation.</text>
</comment>
<evidence type="ECO:0000259" key="15">
    <source>
        <dbReference type="Pfam" id="PF00899"/>
    </source>
</evidence>
<dbReference type="PANTHER" id="PTHR10953:SF5">
    <property type="entry name" value="SUMO-ACTIVATING ENZYME SUBUNIT 2"/>
    <property type="match status" value="1"/>
</dbReference>
<feature type="binding site" evidence="11">
    <location>
        <begin position="121"/>
        <end position="126"/>
    </location>
    <ligand>
        <name>ATP</name>
        <dbReference type="ChEBI" id="CHEBI:30616"/>
    </ligand>
</feature>
<dbReference type="PROSITE" id="PS00865">
    <property type="entry name" value="UBIQUITIN_ACTIVAT_2"/>
    <property type="match status" value="1"/>
</dbReference>
<feature type="binding site" evidence="12">
    <location>
        <position position="162"/>
    </location>
    <ligand>
        <name>Zn(2+)</name>
        <dbReference type="ChEBI" id="CHEBI:29105"/>
    </ligand>
</feature>
<evidence type="ECO:0000256" key="14">
    <source>
        <dbReference type="SAM" id="MobiDB-lite"/>
    </source>
</evidence>
<feature type="binding site" evidence="11">
    <location>
        <position position="76"/>
    </location>
    <ligand>
        <name>ATP</name>
        <dbReference type="ChEBI" id="CHEBI:30616"/>
    </ligand>
</feature>
<dbReference type="InterPro" id="IPR019572">
    <property type="entry name" value="UBA_E1_SCCH"/>
</dbReference>
<dbReference type="GO" id="GO:0046872">
    <property type="term" value="F:metal ion binding"/>
    <property type="evidence" value="ECO:0007669"/>
    <property type="project" value="UniProtKB-KW"/>
</dbReference>
<dbReference type="PANTHER" id="PTHR10953">
    <property type="entry name" value="UBIQUITIN-ACTIVATING ENZYME E1"/>
    <property type="match status" value="1"/>
</dbReference>
<evidence type="ECO:0000256" key="2">
    <source>
        <dbReference type="ARBA" id="ARBA00005673"/>
    </source>
</evidence>
<dbReference type="EMBL" id="CP048985">
    <property type="protein sequence ID" value="QID78892.1"/>
    <property type="molecule type" value="Genomic_DNA"/>
</dbReference>
<evidence type="ECO:0000259" key="16">
    <source>
        <dbReference type="Pfam" id="PF10585"/>
    </source>
</evidence>
<evidence type="ECO:0000256" key="13">
    <source>
        <dbReference type="PROSITE-ProRule" id="PRU10132"/>
    </source>
</evidence>
<keyword evidence="7 9" id="KW-0067">ATP-binding</keyword>
<accession>A0A6C1DPD1</accession>
<dbReference type="Pfam" id="PF10585">
    <property type="entry name" value="UBA_E1_SCCH"/>
    <property type="match status" value="1"/>
</dbReference>
<keyword evidence="4 9" id="KW-0547">Nucleotide-binding</keyword>
<feature type="domain" description="Ubiquitin-activating enzyme SCCH" evidence="16">
    <location>
        <begin position="270"/>
        <end position="363"/>
    </location>
</feature>
<dbReference type="GO" id="GO:0016925">
    <property type="term" value="P:protein sumoylation"/>
    <property type="evidence" value="ECO:0007669"/>
    <property type="project" value="UniProtKB-UniRule"/>
</dbReference>
<feature type="active site" description="Glycyl thioester intermediate" evidence="10 13">
    <location>
        <position position="177"/>
    </location>
</feature>
<dbReference type="AlphaFoldDB" id="A0A6C1DPD1"/>
<feature type="binding site" evidence="12">
    <location>
        <position position="165"/>
    </location>
    <ligand>
        <name>Zn(2+)</name>
        <dbReference type="ChEBI" id="CHEBI:29105"/>
    </ligand>
</feature>
<dbReference type="InterPro" id="IPR045886">
    <property type="entry name" value="ThiF/MoeB/HesA"/>
</dbReference>
<dbReference type="GO" id="GO:0005737">
    <property type="term" value="C:cytoplasm"/>
    <property type="evidence" value="ECO:0007669"/>
    <property type="project" value="TreeGrafter"/>
</dbReference>